<feature type="region of interest" description="Disordered" evidence="1">
    <location>
        <begin position="1"/>
        <end position="38"/>
    </location>
</feature>
<evidence type="ECO:0000256" key="2">
    <source>
        <dbReference type="SAM" id="Phobius"/>
    </source>
</evidence>
<feature type="compositionally biased region" description="Basic and acidic residues" evidence="1">
    <location>
        <begin position="16"/>
        <end position="35"/>
    </location>
</feature>
<sequence length="163" mass="18448">MSSDTSSAIAGRRHSMTVEDARSKYSRKADERVTDRNAQGTANSSFEVPLAEIVQVPTNTTCTLKREELPRGSRITHDEPIHHNIFFLLVWICLSLAVFWPLALISASLWILSKPLENSPSVSEFFHNKAVLFSDMMKFTWLHEFREQKNADSNLSCSTDTSD</sequence>
<evidence type="ECO:0000256" key="1">
    <source>
        <dbReference type="SAM" id="MobiDB-lite"/>
    </source>
</evidence>
<keyword evidence="2" id="KW-0812">Transmembrane</keyword>
<reference evidence="3" key="1">
    <citation type="submission" date="2021-01" db="EMBL/GenBank/DDBJ databases">
        <authorList>
            <person name="Corre E."/>
            <person name="Pelletier E."/>
            <person name="Niang G."/>
            <person name="Scheremetjew M."/>
            <person name="Finn R."/>
            <person name="Kale V."/>
            <person name="Holt S."/>
            <person name="Cochrane G."/>
            <person name="Meng A."/>
            <person name="Brown T."/>
            <person name="Cohen L."/>
        </authorList>
    </citation>
    <scope>NUCLEOTIDE SEQUENCE</scope>
    <source>
        <strain evidence="3">308</strain>
    </source>
</reference>
<accession>A0A7S1BUH3</accession>
<dbReference type="AlphaFoldDB" id="A0A7S1BUH3"/>
<evidence type="ECO:0000313" key="3">
    <source>
        <dbReference type="EMBL" id="CAD8898377.1"/>
    </source>
</evidence>
<keyword evidence="2" id="KW-1133">Transmembrane helix</keyword>
<gene>
    <name evidence="3" type="ORF">CHYS00102_LOCUS25591</name>
</gene>
<feature type="transmembrane region" description="Helical" evidence="2">
    <location>
        <begin position="85"/>
        <end position="112"/>
    </location>
</feature>
<organism evidence="3">
    <name type="scientific">Corethron hystrix</name>
    <dbReference type="NCBI Taxonomy" id="216773"/>
    <lineage>
        <taxon>Eukaryota</taxon>
        <taxon>Sar</taxon>
        <taxon>Stramenopiles</taxon>
        <taxon>Ochrophyta</taxon>
        <taxon>Bacillariophyta</taxon>
        <taxon>Coscinodiscophyceae</taxon>
        <taxon>Corethrophycidae</taxon>
        <taxon>Corethrales</taxon>
        <taxon>Corethraceae</taxon>
        <taxon>Corethron</taxon>
    </lineage>
</organism>
<dbReference type="EMBL" id="HBFR01035148">
    <property type="protein sequence ID" value="CAD8898377.1"/>
    <property type="molecule type" value="Transcribed_RNA"/>
</dbReference>
<protein>
    <submittedName>
        <fullName evidence="3">Uncharacterized protein</fullName>
    </submittedName>
</protein>
<name>A0A7S1BUH3_9STRA</name>
<keyword evidence="2" id="KW-0472">Membrane</keyword>
<proteinExistence type="predicted"/>